<accession>A0A328DPW5</accession>
<comment type="caution">
    <text evidence="2">The sequence shown here is derived from an EMBL/GenBank/DDBJ whole genome shotgun (WGS) entry which is preliminary data.</text>
</comment>
<reference evidence="2 3" key="1">
    <citation type="submission" date="2018-06" db="EMBL/GenBank/DDBJ databases">
        <title>The Genome of Cuscuta australis (Dodder) Provides Insight into the Evolution of Plant Parasitism.</title>
        <authorList>
            <person name="Liu H."/>
        </authorList>
    </citation>
    <scope>NUCLEOTIDE SEQUENCE [LARGE SCALE GENOMIC DNA]</scope>
    <source>
        <strain evidence="3">cv. Yunnan</strain>
        <tissue evidence="2">Vines</tissue>
    </source>
</reference>
<evidence type="ECO:0000313" key="3">
    <source>
        <dbReference type="Proteomes" id="UP000249390"/>
    </source>
</evidence>
<evidence type="ECO:0000256" key="1">
    <source>
        <dbReference type="SAM" id="Phobius"/>
    </source>
</evidence>
<dbReference type="Proteomes" id="UP000249390">
    <property type="component" value="Unassembled WGS sequence"/>
</dbReference>
<feature type="transmembrane region" description="Helical" evidence="1">
    <location>
        <begin position="43"/>
        <end position="64"/>
    </location>
</feature>
<protein>
    <submittedName>
        <fullName evidence="2">Uncharacterized protein</fullName>
    </submittedName>
</protein>
<sequence>MPCLAVGKEKKGHEAFRESLRFVWQMRGKIEAAKYNYSLRKSLVTLFSALVFSGHWFVLFSALVFSGHHPSPATNPQVTPLGHWFVLFSALVFSSFDCFAFHPCA</sequence>
<proteinExistence type="predicted"/>
<feature type="transmembrane region" description="Helical" evidence="1">
    <location>
        <begin position="84"/>
        <end position="102"/>
    </location>
</feature>
<organism evidence="2 3">
    <name type="scientific">Cuscuta australis</name>
    <dbReference type="NCBI Taxonomy" id="267555"/>
    <lineage>
        <taxon>Eukaryota</taxon>
        <taxon>Viridiplantae</taxon>
        <taxon>Streptophyta</taxon>
        <taxon>Embryophyta</taxon>
        <taxon>Tracheophyta</taxon>
        <taxon>Spermatophyta</taxon>
        <taxon>Magnoliopsida</taxon>
        <taxon>eudicotyledons</taxon>
        <taxon>Gunneridae</taxon>
        <taxon>Pentapetalae</taxon>
        <taxon>asterids</taxon>
        <taxon>lamiids</taxon>
        <taxon>Solanales</taxon>
        <taxon>Convolvulaceae</taxon>
        <taxon>Cuscuteae</taxon>
        <taxon>Cuscuta</taxon>
        <taxon>Cuscuta subgen. Grammica</taxon>
        <taxon>Cuscuta sect. Cleistogrammica</taxon>
    </lineage>
</organism>
<gene>
    <name evidence="2" type="ORF">DM860_011224</name>
</gene>
<evidence type="ECO:0000313" key="2">
    <source>
        <dbReference type="EMBL" id="RAL47486.1"/>
    </source>
</evidence>
<keyword evidence="3" id="KW-1185">Reference proteome</keyword>
<name>A0A328DPW5_9ASTE</name>
<keyword evidence="1" id="KW-1133">Transmembrane helix</keyword>
<keyword evidence="1" id="KW-0472">Membrane</keyword>
<dbReference type="AlphaFoldDB" id="A0A328DPW5"/>
<dbReference type="EMBL" id="NQVE01000114">
    <property type="protein sequence ID" value="RAL47486.1"/>
    <property type="molecule type" value="Genomic_DNA"/>
</dbReference>
<keyword evidence="1" id="KW-0812">Transmembrane</keyword>